<protein>
    <submittedName>
        <fullName evidence="1">Uncharacterized protein</fullName>
    </submittedName>
</protein>
<dbReference type="EMBL" id="BMAU01021371">
    <property type="protein sequence ID" value="GFY25561.1"/>
    <property type="molecule type" value="Genomic_DNA"/>
</dbReference>
<name>A0A8X7BB12_TRICX</name>
<accession>A0A8X7BB12</accession>
<dbReference type="AlphaFoldDB" id="A0A8X7BB12"/>
<sequence length="120" mass="13161">MIIVDGRRAVNIKCVAVREEYVHREASRRTGTRLKRRCRSILVFNIVVGRAIITVVSKKSYPLLFAVAHPVEWLATLTSGPLELGSSPGEDMDVCGCIVHSLHGGTLNSRRAANPLLTLV</sequence>
<reference evidence="1" key="1">
    <citation type="submission" date="2020-08" db="EMBL/GenBank/DDBJ databases">
        <title>Multicomponent nature underlies the extraordinary mechanical properties of spider dragline silk.</title>
        <authorList>
            <person name="Kono N."/>
            <person name="Nakamura H."/>
            <person name="Mori M."/>
            <person name="Yoshida Y."/>
            <person name="Ohtoshi R."/>
            <person name="Malay A.D."/>
            <person name="Moran D.A.P."/>
            <person name="Tomita M."/>
            <person name="Numata K."/>
            <person name="Arakawa K."/>
        </authorList>
    </citation>
    <scope>NUCLEOTIDE SEQUENCE</scope>
</reference>
<gene>
    <name evidence="1" type="ORF">TNCV_2486811</name>
</gene>
<proteinExistence type="predicted"/>
<comment type="caution">
    <text evidence="1">The sequence shown here is derived from an EMBL/GenBank/DDBJ whole genome shotgun (WGS) entry which is preliminary data.</text>
</comment>
<evidence type="ECO:0000313" key="1">
    <source>
        <dbReference type="EMBL" id="GFY25561.1"/>
    </source>
</evidence>
<organism evidence="1 2">
    <name type="scientific">Trichonephila clavipes</name>
    <name type="common">Golden silk orbweaver</name>
    <name type="synonym">Nephila clavipes</name>
    <dbReference type="NCBI Taxonomy" id="2585209"/>
    <lineage>
        <taxon>Eukaryota</taxon>
        <taxon>Metazoa</taxon>
        <taxon>Ecdysozoa</taxon>
        <taxon>Arthropoda</taxon>
        <taxon>Chelicerata</taxon>
        <taxon>Arachnida</taxon>
        <taxon>Araneae</taxon>
        <taxon>Araneomorphae</taxon>
        <taxon>Entelegynae</taxon>
        <taxon>Araneoidea</taxon>
        <taxon>Nephilidae</taxon>
        <taxon>Trichonephila</taxon>
    </lineage>
</organism>
<evidence type="ECO:0000313" key="2">
    <source>
        <dbReference type="Proteomes" id="UP000887159"/>
    </source>
</evidence>
<dbReference type="Proteomes" id="UP000887159">
    <property type="component" value="Unassembled WGS sequence"/>
</dbReference>
<keyword evidence="2" id="KW-1185">Reference proteome</keyword>